<dbReference type="PANTHER" id="PTHR16515:SF49">
    <property type="entry name" value="GASTRULA ZINC FINGER PROTEIN XLCGF49.1-LIKE-RELATED"/>
    <property type="match status" value="1"/>
</dbReference>
<feature type="domain" description="C2H2-type" evidence="9">
    <location>
        <begin position="1307"/>
        <end position="1334"/>
    </location>
</feature>
<feature type="region of interest" description="Disordered" evidence="8">
    <location>
        <begin position="1057"/>
        <end position="1117"/>
    </location>
</feature>
<feature type="domain" description="C2H2-type" evidence="9">
    <location>
        <begin position="55"/>
        <end position="82"/>
    </location>
</feature>
<feature type="region of interest" description="Disordered" evidence="8">
    <location>
        <begin position="1740"/>
        <end position="1765"/>
    </location>
</feature>
<keyword evidence="3" id="KW-0677">Repeat</keyword>
<dbReference type="PROSITE" id="PS00028">
    <property type="entry name" value="ZINC_FINGER_C2H2_1"/>
    <property type="match status" value="16"/>
</dbReference>
<dbReference type="FunFam" id="3.30.160.60:FF:000690">
    <property type="entry name" value="Zinc finger protein 354C"/>
    <property type="match status" value="1"/>
</dbReference>
<dbReference type="PANTHER" id="PTHR16515">
    <property type="entry name" value="PR DOMAIN ZINC FINGER PROTEIN"/>
    <property type="match status" value="1"/>
</dbReference>
<feature type="region of interest" description="Disordered" evidence="8">
    <location>
        <begin position="595"/>
        <end position="617"/>
    </location>
</feature>
<keyword evidence="2" id="KW-0479">Metal-binding</keyword>
<evidence type="ECO:0000256" key="1">
    <source>
        <dbReference type="ARBA" id="ARBA00004123"/>
    </source>
</evidence>
<feature type="domain" description="C2H2-type" evidence="9">
    <location>
        <begin position="1335"/>
        <end position="1362"/>
    </location>
</feature>
<evidence type="ECO:0000313" key="10">
    <source>
        <dbReference type="Proteomes" id="UP000515154"/>
    </source>
</evidence>
<proteinExistence type="predicted"/>
<dbReference type="FunFam" id="3.30.160.60:FF:000110">
    <property type="entry name" value="Zinc finger protein-like"/>
    <property type="match status" value="2"/>
</dbReference>
<feature type="compositionally biased region" description="Low complexity" evidence="8">
    <location>
        <begin position="1780"/>
        <end position="1792"/>
    </location>
</feature>
<evidence type="ECO:0000256" key="6">
    <source>
        <dbReference type="ARBA" id="ARBA00023242"/>
    </source>
</evidence>
<dbReference type="PROSITE" id="PS50157">
    <property type="entry name" value="ZINC_FINGER_C2H2_2"/>
    <property type="match status" value="17"/>
</dbReference>
<feature type="domain" description="C2H2-type" evidence="9">
    <location>
        <begin position="3104"/>
        <end position="3133"/>
    </location>
</feature>
<feature type="compositionally biased region" description="Low complexity" evidence="8">
    <location>
        <begin position="1057"/>
        <end position="1068"/>
    </location>
</feature>
<feature type="compositionally biased region" description="Acidic residues" evidence="8">
    <location>
        <begin position="2557"/>
        <end position="2568"/>
    </location>
</feature>
<feature type="compositionally biased region" description="Gly residues" evidence="8">
    <location>
        <begin position="148"/>
        <end position="161"/>
    </location>
</feature>
<gene>
    <name evidence="11 12" type="primary">LOC115225209</name>
</gene>
<feature type="region of interest" description="Disordered" evidence="8">
    <location>
        <begin position="909"/>
        <end position="1030"/>
    </location>
</feature>
<dbReference type="Gene3D" id="3.30.160.60">
    <property type="entry name" value="Classic Zinc Finger"/>
    <property type="match status" value="13"/>
</dbReference>
<dbReference type="FunFam" id="3.30.160.60:FF:000417">
    <property type="entry name" value="Zinc finger protein"/>
    <property type="match status" value="1"/>
</dbReference>
<feature type="compositionally biased region" description="Low complexity" evidence="8">
    <location>
        <begin position="3047"/>
        <end position="3064"/>
    </location>
</feature>
<feature type="region of interest" description="Disordered" evidence="8">
    <location>
        <begin position="1361"/>
        <end position="1419"/>
    </location>
</feature>
<dbReference type="GO" id="GO:0005634">
    <property type="term" value="C:nucleus"/>
    <property type="evidence" value="ECO:0007669"/>
    <property type="project" value="UniProtKB-SubCell"/>
</dbReference>
<keyword evidence="4 7" id="KW-0863">Zinc-finger</keyword>
<feature type="compositionally biased region" description="Acidic residues" evidence="8">
    <location>
        <begin position="1810"/>
        <end position="1821"/>
    </location>
</feature>
<dbReference type="GO" id="GO:0008270">
    <property type="term" value="F:zinc ion binding"/>
    <property type="evidence" value="ECO:0007669"/>
    <property type="project" value="UniProtKB-KW"/>
</dbReference>
<dbReference type="RefSeq" id="XP_036369848.1">
    <property type="nucleotide sequence ID" value="XM_036513955.1"/>
</dbReference>
<name>A0A7E6FSL6_9MOLL</name>
<feature type="region of interest" description="Disordered" evidence="8">
    <location>
        <begin position="633"/>
        <end position="656"/>
    </location>
</feature>
<dbReference type="InterPro" id="IPR036236">
    <property type="entry name" value="Znf_C2H2_sf"/>
</dbReference>
<feature type="compositionally biased region" description="Low complexity" evidence="8">
    <location>
        <begin position="137"/>
        <end position="147"/>
    </location>
</feature>
<evidence type="ECO:0000256" key="3">
    <source>
        <dbReference type="ARBA" id="ARBA00022737"/>
    </source>
</evidence>
<dbReference type="Proteomes" id="UP000515154">
    <property type="component" value="Linkage group LG27"/>
</dbReference>
<feature type="compositionally biased region" description="Polar residues" evidence="8">
    <location>
        <begin position="2121"/>
        <end position="2136"/>
    </location>
</feature>
<feature type="compositionally biased region" description="Polar residues" evidence="8">
    <location>
        <begin position="2015"/>
        <end position="2040"/>
    </location>
</feature>
<feature type="region of interest" description="Disordered" evidence="8">
    <location>
        <begin position="137"/>
        <end position="193"/>
    </location>
</feature>
<keyword evidence="10" id="KW-1185">Reference proteome</keyword>
<feature type="domain" description="C2H2-type" evidence="9">
    <location>
        <begin position="27"/>
        <end position="54"/>
    </location>
</feature>
<feature type="compositionally biased region" description="Acidic residues" evidence="8">
    <location>
        <begin position="1740"/>
        <end position="1755"/>
    </location>
</feature>
<feature type="compositionally biased region" description="Basic and acidic residues" evidence="8">
    <location>
        <begin position="971"/>
        <end position="983"/>
    </location>
</feature>
<feature type="region of interest" description="Disordered" evidence="8">
    <location>
        <begin position="1425"/>
        <end position="1444"/>
    </location>
</feature>
<feature type="compositionally biased region" description="Low complexity" evidence="8">
    <location>
        <begin position="1361"/>
        <end position="1402"/>
    </location>
</feature>
<reference evidence="11 12" key="1">
    <citation type="submission" date="2025-08" db="UniProtKB">
        <authorList>
            <consortium name="RefSeq"/>
        </authorList>
    </citation>
    <scope>IDENTIFICATION</scope>
</reference>
<keyword evidence="5" id="KW-0862">Zinc</keyword>
<feature type="compositionally biased region" description="Low complexity" evidence="8">
    <location>
        <begin position="1076"/>
        <end position="1117"/>
    </location>
</feature>
<feature type="domain" description="C2H2-type" evidence="9">
    <location>
        <begin position="3162"/>
        <end position="3189"/>
    </location>
</feature>
<sequence length="3250" mass="352528">MDSLSMSAVSGIEGANDATVSSKVRQFKCQYCSKDFDRYSHLARHLKIHSGLRPFECKYCHKSFSRSDNLIKHVRIHTGDKRYGCEFCLKRFTDSSNLSKHMRTHAGTRRYTCTLCSKTFRKSDTLRRHLLTHGVSDGNGSAVAADDGNGGSGSGGGGGGSSTDNGSGEVALRDNLSVGGHDRRGSSMDASGDTASLLSLSDAAAAAADVQRRLQMQNILHIINKERSFPTMTTSTVTATTTATTADVSNLQGAQLQSQLQTHPRSRLPSVSKSEAKARGTLGAIGEPSNEARLLGPDAGATATKSSYTGNLLQWSDGEEEEIVKAPPKNTTAIATDVFSRTDHIIRQLSQTNENIQVYNSNNTSSSSSSKISKMKLKQNRMKSVNHVGFDFDQLLSYSANAATLLPNPVGRKASASSRSTAGHSVDRFHHVNSLGRARNRFPITFQCSYCGMQFFSRTSLEMHVKGHVDDCAEEGKDVAPFRIKNEYDDDKLGQVNHINTLLGNISEDVSKIHVKRRLLENHGSMDLFQTSRVGGATSFKDLHVGSAGPPYECLYCKAAFPRALALADHLKCHIRRRLECKNCGESFSSSVRLSKHRRQCPAQDRNQRSNRSKNRTDLVQQRLVSARLVGGQPQFDHHTMAQDDQGLNPDRRFQLSAGDPVSSVVVVNPSAPKLKQEIILSDSEMEDDDTEDDKKEDSIKDPGNSMLLQHGLNVLDGIGLSTEDLTGLSQNGEREAFDALGMVKKKRRQGNDFGSSLRNTACKEKETQGQQEQEETGKLMAISGNESTVEVDAIVAKILSKIGQVSECDFRRVIKQEVKETGNCRDRKGKEVAVGGISTSRSFQNLMSVDQISLNKSKIFARNTTVLTDDNDDDVGPSMVDRYSSVAVPQGVVLKTETGETLVSVVDDGGDDSQVTGFGSVSHMEVSNRASPTDDENFSSTPQKQTSMSVSGPSTPSAETPTPPVSRVATDSKVKVKVKKEASVPPCDRSVRHDDSIRIPPSRVHTAPSKDLGKGDSSGVGPLTKASSDKETLDVEIVNTETGTTTAASTTITTTTTTTTPTTTTTTKYDDHDNNSYQSTSSCNSSSNNSCSSTTTTVVTTSSSRGSTAATHTSSTTASAAISTATSAAFNTTSAAAVDSTSPVISASATSTTTTTTTASFSAANLTSSAANLTSSAASLTSSAANLASSTANLTSSAASLTGSAANLTSSAASLTSSAANLTSSAAANDKKDGSVRSNGNIKEFSCKYCRESASSLPVSFSSALDLTQHLRWCHLVHACSVCWKNFSKSTQLNRHLKIHAGIKPFRCAYCDRAFSRSDNLVKHVRIHTGDKRYSCSICTKRFTDSSNLTKHLRTHARAAAATATAASGGATAPSKSNSSRSGNHSNSNHSFPPPHTSTGSSERDDDDDSRGDDDNSYESRCFLSRQQQQNPELRESGSPLLPPSTELSPFRCMLCSKPFDNSIALHRHLLTHAKLGQSPPQLKTLLLSETTSPSPPPSPQQHLPLLPYSVPSSSATDLRSISAAVARAAVGTTNINTTTTTSTTTTTAFSVIPQSPPQSSSSLLSLSLQSMSSSAKNATSALKKTFGSGPTALLQRFKKQLRDKLYRCHQCGKVFLDESTLANHIYRFHITTITAASLTVKDDGEENDEEMEEEEMKEEEDVGEDEQTGLSEHGQTAPVASQQNMRSPVSVSRGTSSGTLFSKTSGASLLAIPGDPNCRSLCNVSPFMLDYIKQEVLEEEEDEDGNQEEEDEAAGNTTLTVVGGFKVEMDTEMDDYLYSGNNNPNPSDPYNPHHHHHSRLHPYINNSDNDDDDDNDDENNSSHQSHQHQQHLRTHRRLHDSDHHPRNRLFHCSRCQIFFSGVEELTHHLKLHTTGEMFRCKECGELIQDLNMFNDHLLRDCQGSSSNNTNSFTDTVSLGGNKLTGAVVSHDDEMDSRISDVNSLTSGNDLTNSVSKPNSILSSTASDIENLTTAITNSDGSSNTNISLGHHNSISSVSKTDISSSAVSETESLTNAVTNTSGSSDSNITSASHNLTESTSEDSAKLPLQNQLDVQQNEAKARSSIVVSSERSVLLSSSSSPWHLQFSSPLPSASSSPSAGFGPASSGQDPGSDRAASVPSLSSPGVQVQRQAETTAEIRCGPNDLGNRGDDDLRTADGSSCLVSAPRNNMVTTVASTTTTTTINVNSCSNNNNNNNNNNNENYNSNRTINDNNNHNNFQESSAENFPKKSLVDPFQENLSLAVKQEFVLPDGSAMKQEPKTPEPDGQQVDGYRTSTASGSVMELFPWRGGDGGVPLIPSLPARVCEIPQGRGQFEAENSCGSVGGISRADIKQEVDIREGPMVGVAEGKDVVEDGNLNTSEPFQRSASSDNADLLAGTVSLNENFVFPSTLDDEELKDINFKFPSAIDAAEELKNIDLKFSSENTIDELKDINFKSQGVRLSYDLLNTTRNSKDAHHTDVAGFYSNADQEPSNSYYDGNGNFRKGTAMVPDKQPEAEKCIQEFLLFDEFVEFRNKNYFSGANGGPESTLVADQKCKTNNVICISDSNSNSAMSLSDDDGDDDDDGDVPLTSDGPNYRNSMKNLGFTMTVVPAGSTNTHHADNVMMKQTEDLKDVFENVNVKLEDEEEEEMSQPCASDILVSSLPEGGFEVDNSNSDVSRVNKFPPSQWESNQNDRQFRDAMLDFLSSLSDETLQLLLQKGDKWCDELLHHTVTAAWKPAAATNMDCLPSDVAMTLSARENEAGICEDYEDVDNHMSVDAAERKSQNLSNQVAADLIMADRPDNTSSYNNAQFIQHDGNKQSSLMTAKATPTGSMDAVDCKELNQESRTLKENLSQPLPNSLSFLSCLQPAENNLDFPKPFIKIEPEFSTDSDCSAMVPISSKIKTEDLSKFSDAIFNADELASLLSGNQLPALNNVREMLIERDLSLKSKRNSSHFLGNVFADQLDNDADRKVTFSELNDNHHELLSSSLPLSSFPSLPADESAYRSNSPSSVGQPFLLNTLNLASFTDKGQTANASAIDILARNCGLQLDKPSYDADTMKRHWQQQQQKQQDQQTATTTTTAMMPTDHIAPSTTTSLIKALQRKQQQLPRHGGAQSTAKQYTCPQYDCRKMFTRPSHLKRHLKVHAGLKPFPCPHCHKWFSRSDNLTKHIRIHTGEKLFSCNFCQKRFSDSSNLTKHVRTHTGEKPYRCVYCSQTFTESRTLSRHMRTHSLMMMMMMEMDMDMVGGAGGRVGREAQEAGYDIVIGSN</sequence>
<feature type="region of interest" description="Disordered" evidence="8">
    <location>
        <begin position="2015"/>
        <end position="2046"/>
    </location>
</feature>
<feature type="domain" description="C2H2-type" evidence="9">
    <location>
        <begin position="83"/>
        <end position="110"/>
    </location>
</feature>
<feature type="compositionally biased region" description="Polar residues" evidence="8">
    <location>
        <begin position="1670"/>
        <end position="1699"/>
    </location>
</feature>
<feature type="compositionally biased region" description="Low complexity" evidence="8">
    <location>
        <begin position="952"/>
        <end position="961"/>
    </location>
</feature>
<evidence type="ECO:0000256" key="8">
    <source>
        <dbReference type="SAM" id="MobiDB-lite"/>
    </source>
</evidence>
<feature type="compositionally biased region" description="Acidic residues" evidence="8">
    <location>
        <begin position="1405"/>
        <end position="1418"/>
    </location>
</feature>
<protein>
    <submittedName>
        <fullName evidence="11 12">Uncharacterized protein LOC115225209 isoform X1</fullName>
    </submittedName>
</protein>
<dbReference type="Pfam" id="PF13894">
    <property type="entry name" value="zf-C2H2_4"/>
    <property type="match status" value="1"/>
</dbReference>
<feature type="domain" description="C2H2-type" evidence="9">
    <location>
        <begin position="1279"/>
        <end position="1306"/>
    </location>
</feature>
<dbReference type="InterPro" id="IPR050331">
    <property type="entry name" value="Zinc_finger"/>
</dbReference>
<dbReference type="KEGG" id="osn:115225209"/>
<evidence type="ECO:0000259" key="9">
    <source>
        <dbReference type="PROSITE" id="PS50157"/>
    </source>
</evidence>
<evidence type="ECO:0000313" key="11">
    <source>
        <dbReference type="RefSeq" id="XP_036369847.1"/>
    </source>
</evidence>
<feature type="region of interest" description="Disordered" evidence="8">
    <location>
        <begin position="2548"/>
        <end position="2580"/>
    </location>
</feature>
<evidence type="ECO:0000256" key="7">
    <source>
        <dbReference type="PROSITE-ProRule" id="PRU00042"/>
    </source>
</evidence>
<dbReference type="PROSITE" id="PS00018">
    <property type="entry name" value="EF_HAND_1"/>
    <property type="match status" value="1"/>
</dbReference>
<dbReference type="Pfam" id="PF00096">
    <property type="entry name" value="zf-C2H2"/>
    <property type="match status" value="10"/>
</dbReference>
<feature type="compositionally biased region" description="Acidic residues" evidence="8">
    <location>
        <begin position="1645"/>
        <end position="1669"/>
    </location>
</feature>
<dbReference type="SMART" id="SM00355">
    <property type="entry name" value="ZnF_C2H2"/>
    <property type="match status" value="19"/>
</dbReference>
<feature type="compositionally biased region" description="Polar residues" evidence="8">
    <location>
        <begin position="939"/>
        <end position="951"/>
    </location>
</feature>
<dbReference type="SUPFAM" id="SSF57667">
    <property type="entry name" value="beta-beta-alpha zinc fingers"/>
    <property type="match status" value="9"/>
</dbReference>
<comment type="subcellular location">
    <subcellularLocation>
        <location evidence="1">Nucleus</location>
    </subcellularLocation>
</comment>
<dbReference type="InterPro" id="IPR018247">
    <property type="entry name" value="EF_Hand_1_Ca_BS"/>
</dbReference>
<feature type="domain" description="C2H2-type" evidence="9">
    <location>
        <begin position="1608"/>
        <end position="1631"/>
    </location>
</feature>
<feature type="domain" description="C2H2-type" evidence="9">
    <location>
        <begin position="579"/>
        <end position="607"/>
    </location>
</feature>
<evidence type="ECO:0000256" key="2">
    <source>
        <dbReference type="ARBA" id="ARBA00022723"/>
    </source>
</evidence>
<feature type="region of interest" description="Disordered" evidence="8">
    <location>
        <begin position="1641"/>
        <end position="1699"/>
    </location>
</feature>
<feature type="domain" description="C2H2-type" evidence="9">
    <location>
        <begin position="1852"/>
        <end position="1879"/>
    </location>
</feature>
<dbReference type="GO" id="GO:0010468">
    <property type="term" value="P:regulation of gene expression"/>
    <property type="evidence" value="ECO:0007669"/>
    <property type="project" value="TreeGrafter"/>
</dbReference>
<feature type="domain" description="C2H2-type" evidence="9">
    <location>
        <begin position="3190"/>
        <end position="3213"/>
    </location>
</feature>
<feature type="domain" description="C2H2-type" evidence="9">
    <location>
        <begin position="1452"/>
        <end position="1475"/>
    </location>
</feature>
<dbReference type="RefSeq" id="XP_036369847.1">
    <property type="nucleotide sequence ID" value="XM_036513954.1"/>
</dbReference>
<feature type="region of interest" description="Disordered" evidence="8">
    <location>
        <begin position="255"/>
        <end position="275"/>
    </location>
</feature>
<feature type="domain" description="C2H2-type" evidence="9">
    <location>
        <begin position="3134"/>
        <end position="3161"/>
    </location>
</feature>
<dbReference type="FunFam" id="3.30.160.60:FF:002343">
    <property type="entry name" value="Zinc finger protein 33A"/>
    <property type="match status" value="3"/>
</dbReference>
<feature type="region of interest" description="Disordered" evidence="8">
    <location>
        <begin position="749"/>
        <end position="776"/>
    </location>
</feature>
<feature type="region of interest" description="Disordered" evidence="8">
    <location>
        <begin position="678"/>
        <end position="707"/>
    </location>
</feature>
<evidence type="ECO:0000256" key="5">
    <source>
        <dbReference type="ARBA" id="ARBA00022833"/>
    </source>
</evidence>
<evidence type="ECO:0000313" key="12">
    <source>
        <dbReference type="RefSeq" id="XP_036369848.1"/>
    </source>
</evidence>
<feature type="region of interest" description="Disordered" evidence="8">
    <location>
        <begin position="2653"/>
        <end position="2673"/>
    </location>
</feature>
<feature type="region of interest" description="Disordered" evidence="8">
    <location>
        <begin position="2189"/>
        <end position="2209"/>
    </location>
</feature>
<feature type="domain" description="C2H2-type" evidence="9">
    <location>
        <begin position="552"/>
        <end position="579"/>
    </location>
</feature>
<feature type="domain" description="C2H2-type" evidence="9">
    <location>
        <begin position="111"/>
        <end position="133"/>
    </location>
</feature>
<feature type="region of interest" description="Disordered" evidence="8">
    <location>
        <begin position="1777"/>
        <end position="1841"/>
    </location>
</feature>
<keyword evidence="6" id="KW-0539">Nucleus</keyword>
<feature type="compositionally biased region" description="Polar residues" evidence="8">
    <location>
        <begin position="255"/>
        <end position="273"/>
    </location>
</feature>
<accession>A0A7E6FSL6</accession>
<feature type="compositionally biased region" description="Basic residues" evidence="8">
    <location>
        <begin position="1827"/>
        <end position="1840"/>
    </location>
</feature>
<dbReference type="InterPro" id="IPR013087">
    <property type="entry name" value="Znf_C2H2_type"/>
</dbReference>
<feature type="compositionally biased region" description="Low complexity" evidence="8">
    <location>
        <begin position="2080"/>
        <end position="2109"/>
    </location>
</feature>
<feature type="region of interest" description="Disordered" evidence="8">
    <location>
        <begin position="3045"/>
        <end position="3071"/>
    </location>
</feature>
<organism evidence="10 11">
    <name type="scientific">Octopus sinensis</name>
    <name type="common">East Asian common octopus</name>
    <dbReference type="NCBI Taxonomy" id="2607531"/>
    <lineage>
        <taxon>Eukaryota</taxon>
        <taxon>Metazoa</taxon>
        <taxon>Spiralia</taxon>
        <taxon>Lophotrochozoa</taxon>
        <taxon>Mollusca</taxon>
        <taxon>Cephalopoda</taxon>
        <taxon>Coleoidea</taxon>
        <taxon>Octopodiformes</taxon>
        <taxon>Octopoda</taxon>
        <taxon>Incirrata</taxon>
        <taxon>Octopodidae</taxon>
        <taxon>Octopus</taxon>
    </lineage>
</organism>
<evidence type="ECO:0000256" key="4">
    <source>
        <dbReference type="ARBA" id="ARBA00022771"/>
    </source>
</evidence>
<feature type="domain" description="C2H2-type" evidence="9">
    <location>
        <begin position="446"/>
        <end position="473"/>
    </location>
</feature>
<feature type="region of interest" description="Disordered" evidence="8">
    <location>
        <begin position="2080"/>
        <end position="2154"/>
    </location>
</feature>